<evidence type="ECO:0000256" key="5">
    <source>
        <dbReference type="SAM" id="MobiDB-lite"/>
    </source>
</evidence>
<keyword evidence="10" id="KW-1185">Reference proteome</keyword>
<feature type="chain" id="PRO_5047351218" evidence="7">
    <location>
        <begin position="28"/>
        <end position="538"/>
    </location>
</feature>
<evidence type="ECO:0000256" key="2">
    <source>
        <dbReference type="ARBA" id="ARBA00022525"/>
    </source>
</evidence>
<reference evidence="9 10" key="1">
    <citation type="submission" date="2022-08" db="EMBL/GenBank/DDBJ databases">
        <title>Aerococcaceae sp. nov isolated from spoiled eye mask.</title>
        <authorList>
            <person name="Zhou G."/>
            <person name="Xie X.-B."/>
            <person name="Shi Q.-S."/>
            <person name="Wang Y.-S."/>
            <person name="Wen X."/>
            <person name="Peng H."/>
            <person name="Yang X.-J."/>
            <person name="Tao H.-B."/>
            <person name="Huang X.-M."/>
        </authorList>
    </citation>
    <scope>NUCLEOTIDE SEQUENCE [LARGE SCALE GENOMIC DNA]</scope>
    <source>
        <strain evidence="10">DM20194951</strain>
    </source>
</reference>
<keyword evidence="2" id="KW-0964">Secreted</keyword>
<feature type="region of interest" description="Disordered" evidence="5">
    <location>
        <begin position="455"/>
        <end position="495"/>
    </location>
</feature>
<feature type="domain" description="Gram-positive cocci surface proteins LPxTG" evidence="8">
    <location>
        <begin position="488"/>
        <end position="530"/>
    </location>
</feature>
<keyword evidence="6" id="KW-0472">Membrane</keyword>
<dbReference type="NCBIfam" id="TIGR01167">
    <property type="entry name" value="LPXTG_anchor"/>
    <property type="match status" value="1"/>
</dbReference>
<evidence type="ECO:0000313" key="10">
    <source>
        <dbReference type="Proteomes" id="UP001315967"/>
    </source>
</evidence>
<sequence>MYKKISYMSLVAFVSFCHLPIKHTVQAAEPFMVSQYIQTENIDRDSCIQLIRYQASLSDTQSLESIEIVSQIESIQSELNLINQSYDALNLQINEWYYGEDQSLAYANTQLDYVIELIYEEYQLDDSFTQLTTDEQIALIQQHPTVIEWLDYITQIEGLINQAIVERTDLENYYQQLNYNYEIYLHQLDQDKLNESQLNQCLLFPYSASKLASEETWLNRQSDSLDDILLQADQMLQKIVPSAYRKVAFADIFRIYNQLYHQSQNSQDDESKMNVYVDASSLQEYTFARELSLKEIDVLANQAYASLQSTQDFEAYRLDYQNILEIKESQLIYWYLINEEAIEQLKVDLANYLTEQGWTSNEAIEKVRTLHQRYQIKLILFDEATQTWMPNDYLTSGYLYDYREMDLNNPQLPFSQQQPIQLESNTPDRQVPELPEANEKLTANLDEIQDRINRSNQQSYSQQSLPKPTSLSTYKLSNESDETSDNLKNQPIKLPSTGEKRSLTYIAIGLLLLGMVLLLINIIIKRKNKEELEDIDLD</sequence>
<feature type="compositionally biased region" description="Low complexity" evidence="5">
    <location>
        <begin position="455"/>
        <end position="464"/>
    </location>
</feature>
<evidence type="ECO:0000259" key="8">
    <source>
        <dbReference type="Pfam" id="PF00746"/>
    </source>
</evidence>
<evidence type="ECO:0000256" key="7">
    <source>
        <dbReference type="SAM" id="SignalP"/>
    </source>
</evidence>
<keyword evidence="4" id="KW-0572">Peptidoglycan-anchor</keyword>
<accession>A0ABY5P6T2</accession>
<keyword evidence="3 7" id="KW-0732">Signal</keyword>
<feature type="signal peptide" evidence="7">
    <location>
        <begin position="1"/>
        <end position="27"/>
    </location>
</feature>
<keyword evidence="6" id="KW-0812">Transmembrane</keyword>
<gene>
    <name evidence="9" type="ORF">NRE15_02015</name>
</gene>
<feature type="compositionally biased region" description="Polar residues" evidence="5">
    <location>
        <begin position="465"/>
        <end position="477"/>
    </location>
</feature>
<keyword evidence="6" id="KW-1133">Transmembrane helix</keyword>
<organism evidence="9 10">
    <name type="scientific">Fundicoccus culcitae</name>
    <dbReference type="NCBI Taxonomy" id="2969821"/>
    <lineage>
        <taxon>Bacteria</taxon>
        <taxon>Bacillati</taxon>
        <taxon>Bacillota</taxon>
        <taxon>Bacilli</taxon>
        <taxon>Lactobacillales</taxon>
        <taxon>Aerococcaceae</taxon>
        <taxon>Fundicoccus</taxon>
    </lineage>
</organism>
<dbReference type="Proteomes" id="UP001315967">
    <property type="component" value="Chromosome"/>
</dbReference>
<dbReference type="RefSeq" id="WP_313793951.1">
    <property type="nucleotide sequence ID" value="NZ_CP102453.1"/>
</dbReference>
<evidence type="ECO:0000256" key="1">
    <source>
        <dbReference type="ARBA" id="ARBA00022512"/>
    </source>
</evidence>
<keyword evidence="1" id="KW-0134">Cell wall</keyword>
<evidence type="ECO:0000313" key="9">
    <source>
        <dbReference type="EMBL" id="UUX34448.1"/>
    </source>
</evidence>
<protein>
    <submittedName>
        <fullName evidence="9">LPXTG cell wall anchor domain-containing protein</fullName>
    </submittedName>
</protein>
<evidence type="ECO:0000256" key="6">
    <source>
        <dbReference type="SAM" id="Phobius"/>
    </source>
</evidence>
<evidence type="ECO:0000256" key="4">
    <source>
        <dbReference type="ARBA" id="ARBA00023088"/>
    </source>
</evidence>
<feature type="transmembrane region" description="Helical" evidence="6">
    <location>
        <begin position="503"/>
        <end position="524"/>
    </location>
</feature>
<name>A0ABY5P6T2_9LACT</name>
<evidence type="ECO:0000256" key="3">
    <source>
        <dbReference type="ARBA" id="ARBA00022729"/>
    </source>
</evidence>
<dbReference type="InterPro" id="IPR019931">
    <property type="entry name" value="LPXTG_anchor"/>
</dbReference>
<dbReference type="EMBL" id="CP102453">
    <property type="protein sequence ID" value="UUX34448.1"/>
    <property type="molecule type" value="Genomic_DNA"/>
</dbReference>
<proteinExistence type="predicted"/>
<dbReference type="Pfam" id="PF00746">
    <property type="entry name" value="Gram_pos_anchor"/>
    <property type="match status" value="1"/>
</dbReference>